<keyword evidence="1" id="KW-0547">Nucleotide-binding</keyword>
<dbReference type="GeneID" id="9688593"/>
<dbReference type="EMBL" id="GG663747">
    <property type="protein sequence ID" value="EEH52890.1"/>
    <property type="molecule type" value="Genomic_DNA"/>
</dbReference>
<dbReference type="OMA" id="RIYQKKP"/>
<name>C1N480_MICPC</name>
<keyword evidence="6" id="KW-1185">Reference proteome</keyword>
<sequence length="371" mass="40768">MKRLPTPKEMVKMLDEHVVGQTHAKKVLAVAVFNHYSRVRAEAEAASSSSSASSGAASCPTEAAWPADKSNVVLCGPTGCGKTLLAKTLASFVDVPIVIADATTLTQAGYVGEDVESLLYKLLQEARFDVELAERGIVYIDEIDKLTRKAENVAITRDVSGEGVQQALLKMVEGCVVNVPEKGGRKNPRGEFTQVDTTNILFVCGGAFSGLETQVRHRRAESLVGRRPVRPRRRRVPKRADADDALERVEACDFIAYGLIPEFVGRFPVAVPLRSLNEDELVRVLMTPRRAIGRQYQRMMKMLGVELEFTDGAMWATARAALRRNTGARGLRTLVERLLVDAMYEVPGLAEARSYLHWSPYDRVGVVSADP</sequence>
<dbReference type="Proteomes" id="UP000001876">
    <property type="component" value="Unassembled WGS sequence"/>
</dbReference>
<dbReference type="InterPro" id="IPR004487">
    <property type="entry name" value="Clp_protease_ATP-bd_su_ClpX"/>
</dbReference>
<dbReference type="Gene3D" id="3.40.50.300">
    <property type="entry name" value="P-loop containing nucleotide triphosphate hydrolases"/>
    <property type="match status" value="1"/>
</dbReference>
<dbReference type="GO" id="GO:0005524">
    <property type="term" value="F:ATP binding"/>
    <property type="evidence" value="ECO:0007669"/>
    <property type="project" value="UniProtKB-KW"/>
</dbReference>
<dbReference type="InterPro" id="IPR003959">
    <property type="entry name" value="ATPase_AAA_core"/>
</dbReference>
<dbReference type="NCBIfam" id="TIGR00382">
    <property type="entry name" value="clpX"/>
    <property type="match status" value="1"/>
</dbReference>
<feature type="domain" description="AAA+ ATPase" evidence="3">
    <location>
        <begin position="68"/>
        <end position="221"/>
    </location>
</feature>
<dbReference type="RefSeq" id="XP_003062951.1">
    <property type="nucleotide sequence ID" value="XM_003062905.1"/>
</dbReference>
<dbReference type="SMART" id="SM01086">
    <property type="entry name" value="ClpB_D2-small"/>
    <property type="match status" value="1"/>
</dbReference>
<dbReference type="AlphaFoldDB" id="C1N480"/>
<dbReference type="InterPro" id="IPR019489">
    <property type="entry name" value="Clp_ATPase_C"/>
</dbReference>
<organism evidence="6">
    <name type="scientific">Micromonas pusilla (strain CCMP1545)</name>
    <name type="common">Picoplanktonic green alga</name>
    <dbReference type="NCBI Taxonomy" id="564608"/>
    <lineage>
        <taxon>Eukaryota</taxon>
        <taxon>Viridiplantae</taxon>
        <taxon>Chlorophyta</taxon>
        <taxon>Mamiellophyceae</taxon>
        <taxon>Mamiellales</taxon>
        <taxon>Mamiellaceae</taxon>
        <taxon>Micromonas</taxon>
    </lineage>
</organism>
<dbReference type="GO" id="GO:0016887">
    <property type="term" value="F:ATP hydrolysis activity"/>
    <property type="evidence" value="ECO:0007669"/>
    <property type="project" value="InterPro"/>
</dbReference>
<dbReference type="SUPFAM" id="SSF52540">
    <property type="entry name" value="P-loop containing nucleoside triphosphate hydrolases"/>
    <property type="match status" value="1"/>
</dbReference>
<dbReference type="GO" id="GO:0051603">
    <property type="term" value="P:proteolysis involved in protein catabolic process"/>
    <property type="evidence" value="ECO:0007669"/>
    <property type="project" value="TreeGrafter"/>
</dbReference>
<dbReference type="InterPro" id="IPR003593">
    <property type="entry name" value="AAA+_ATPase"/>
</dbReference>
<accession>C1N480</accession>
<dbReference type="InterPro" id="IPR027417">
    <property type="entry name" value="P-loop_NTPase"/>
</dbReference>
<dbReference type="KEGG" id="mpp:MICPUCDRAFT_29336"/>
<dbReference type="GO" id="GO:0005759">
    <property type="term" value="C:mitochondrial matrix"/>
    <property type="evidence" value="ECO:0007669"/>
    <property type="project" value="TreeGrafter"/>
</dbReference>
<evidence type="ECO:0000259" key="3">
    <source>
        <dbReference type="SMART" id="SM00382"/>
    </source>
</evidence>
<dbReference type="Gene3D" id="1.10.8.60">
    <property type="match status" value="1"/>
</dbReference>
<dbReference type="NCBIfam" id="NF003745">
    <property type="entry name" value="PRK05342.1"/>
    <property type="match status" value="1"/>
</dbReference>
<dbReference type="Pfam" id="PF10431">
    <property type="entry name" value="ClpB_D2-small"/>
    <property type="match status" value="1"/>
</dbReference>
<evidence type="ECO:0000313" key="5">
    <source>
        <dbReference type="EMBL" id="EEH52890.1"/>
    </source>
</evidence>
<feature type="domain" description="Clp ATPase C-terminal" evidence="4">
    <location>
        <begin position="276"/>
        <end position="367"/>
    </location>
</feature>
<dbReference type="GO" id="GO:0140662">
    <property type="term" value="F:ATP-dependent protein folding chaperone"/>
    <property type="evidence" value="ECO:0007669"/>
    <property type="project" value="InterPro"/>
</dbReference>
<dbReference type="eggNOG" id="KOG0745">
    <property type="taxonomic scope" value="Eukaryota"/>
</dbReference>
<dbReference type="InterPro" id="IPR050052">
    <property type="entry name" value="ATP-dep_Clp_protease_ClpX"/>
</dbReference>
<dbReference type="Pfam" id="PF07724">
    <property type="entry name" value="AAA_2"/>
    <property type="match status" value="1"/>
</dbReference>
<evidence type="ECO:0000256" key="1">
    <source>
        <dbReference type="ARBA" id="ARBA00022741"/>
    </source>
</evidence>
<dbReference type="CDD" id="cd19497">
    <property type="entry name" value="RecA-like_ClpX"/>
    <property type="match status" value="1"/>
</dbReference>
<evidence type="ECO:0000256" key="2">
    <source>
        <dbReference type="ARBA" id="ARBA00022840"/>
    </source>
</evidence>
<dbReference type="STRING" id="564608.C1N480"/>
<protein>
    <submittedName>
        <fullName evidence="5">Predicted protein</fullName>
    </submittedName>
</protein>
<dbReference type="PANTHER" id="PTHR48102">
    <property type="entry name" value="ATP-DEPENDENT CLP PROTEASE ATP-BINDING SUBUNIT CLPX-LIKE, MITOCHONDRIAL-RELATED"/>
    <property type="match status" value="1"/>
</dbReference>
<reference evidence="5 6" key="1">
    <citation type="journal article" date="2009" name="Science">
        <title>Green evolution and dynamic adaptations revealed by genomes of the marine picoeukaryotes Micromonas.</title>
        <authorList>
            <person name="Worden A.Z."/>
            <person name="Lee J.H."/>
            <person name="Mock T."/>
            <person name="Rouze P."/>
            <person name="Simmons M.P."/>
            <person name="Aerts A.L."/>
            <person name="Allen A.E."/>
            <person name="Cuvelier M.L."/>
            <person name="Derelle E."/>
            <person name="Everett M.V."/>
            <person name="Foulon E."/>
            <person name="Grimwood J."/>
            <person name="Gundlach H."/>
            <person name="Henrissat B."/>
            <person name="Napoli C."/>
            <person name="McDonald S.M."/>
            <person name="Parker M.S."/>
            <person name="Rombauts S."/>
            <person name="Salamov A."/>
            <person name="Von Dassow P."/>
            <person name="Badger J.H."/>
            <person name="Coutinho P.M."/>
            <person name="Demir E."/>
            <person name="Dubchak I."/>
            <person name="Gentemann C."/>
            <person name="Eikrem W."/>
            <person name="Gready J.E."/>
            <person name="John U."/>
            <person name="Lanier W."/>
            <person name="Lindquist E.A."/>
            <person name="Lucas S."/>
            <person name="Mayer K.F."/>
            <person name="Moreau H."/>
            <person name="Not F."/>
            <person name="Otillar R."/>
            <person name="Panaud O."/>
            <person name="Pangilinan J."/>
            <person name="Paulsen I."/>
            <person name="Piegu B."/>
            <person name="Poliakov A."/>
            <person name="Robbens S."/>
            <person name="Schmutz J."/>
            <person name="Toulza E."/>
            <person name="Wyss T."/>
            <person name="Zelensky A."/>
            <person name="Zhou K."/>
            <person name="Armbrust E.V."/>
            <person name="Bhattacharya D."/>
            <person name="Goodenough U.W."/>
            <person name="Van de Peer Y."/>
            <person name="Grigoriev I.V."/>
        </authorList>
    </citation>
    <scope>NUCLEOTIDE SEQUENCE [LARGE SCALE GENOMIC DNA]</scope>
    <source>
        <strain evidence="5 6">CCMP1545</strain>
    </source>
</reference>
<gene>
    <name evidence="5" type="ORF">MICPUCDRAFT_29336</name>
</gene>
<evidence type="ECO:0000259" key="4">
    <source>
        <dbReference type="SMART" id="SM01086"/>
    </source>
</evidence>
<dbReference type="PANTHER" id="PTHR48102:SF7">
    <property type="entry name" value="ATP-DEPENDENT CLP PROTEASE ATP-BINDING SUBUNIT CLPX-LIKE, MITOCHONDRIAL"/>
    <property type="match status" value="1"/>
</dbReference>
<dbReference type="SMART" id="SM00382">
    <property type="entry name" value="AAA"/>
    <property type="match status" value="1"/>
</dbReference>
<dbReference type="GO" id="GO:0051082">
    <property type="term" value="F:unfolded protein binding"/>
    <property type="evidence" value="ECO:0007669"/>
    <property type="project" value="InterPro"/>
</dbReference>
<evidence type="ECO:0000313" key="6">
    <source>
        <dbReference type="Proteomes" id="UP000001876"/>
    </source>
</evidence>
<dbReference type="OrthoDB" id="1721884at2759"/>
<proteinExistence type="predicted"/>
<keyword evidence="2" id="KW-0067">ATP-binding</keyword>